<evidence type="ECO:0000256" key="9">
    <source>
        <dbReference type="ARBA" id="ARBA00023242"/>
    </source>
</evidence>
<evidence type="ECO:0000256" key="4">
    <source>
        <dbReference type="ARBA" id="ARBA00022771"/>
    </source>
</evidence>
<evidence type="ECO:0000256" key="1">
    <source>
        <dbReference type="ARBA" id="ARBA00004123"/>
    </source>
</evidence>
<dbReference type="Gene3D" id="3.30.160.60">
    <property type="entry name" value="Classic Zinc Finger"/>
    <property type="match status" value="3"/>
</dbReference>
<accession>A0A9Q1BI28</accession>
<evidence type="ECO:0000256" key="7">
    <source>
        <dbReference type="ARBA" id="ARBA00023125"/>
    </source>
</evidence>
<evidence type="ECO:0000256" key="10">
    <source>
        <dbReference type="PROSITE-ProRule" id="PRU00042"/>
    </source>
</evidence>
<dbReference type="GO" id="GO:0005634">
    <property type="term" value="C:nucleus"/>
    <property type="evidence" value="ECO:0007669"/>
    <property type="project" value="UniProtKB-SubCell"/>
</dbReference>
<feature type="compositionally biased region" description="Polar residues" evidence="11">
    <location>
        <begin position="146"/>
        <end position="178"/>
    </location>
</feature>
<feature type="compositionally biased region" description="Acidic residues" evidence="11">
    <location>
        <begin position="269"/>
        <end position="279"/>
    </location>
</feature>
<dbReference type="SMART" id="SM00355">
    <property type="entry name" value="ZnF_C2H2"/>
    <property type="match status" value="6"/>
</dbReference>
<feature type="region of interest" description="Disordered" evidence="11">
    <location>
        <begin position="399"/>
        <end position="440"/>
    </location>
</feature>
<dbReference type="InterPro" id="IPR013087">
    <property type="entry name" value="Znf_C2H2_type"/>
</dbReference>
<dbReference type="GO" id="GO:0000981">
    <property type="term" value="F:DNA-binding transcription factor activity, RNA polymerase II-specific"/>
    <property type="evidence" value="ECO:0007669"/>
    <property type="project" value="TreeGrafter"/>
</dbReference>
<evidence type="ECO:0000256" key="6">
    <source>
        <dbReference type="ARBA" id="ARBA00023015"/>
    </source>
</evidence>
<evidence type="ECO:0000259" key="12">
    <source>
        <dbReference type="PROSITE" id="PS50157"/>
    </source>
</evidence>
<evidence type="ECO:0000256" key="3">
    <source>
        <dbReference type="ARBA" id="ARBA00022737"/>
    </source>
</evidence>
<keyword evidence="9" id="KW-0539">Nucleus</keyword>
<name>A0A9Q1BI28_HOLLE</name>
<dbReference type="FunFam" id="3.30.160.60:FF:000437">
    <property type="entry name" value="zinc finger and BTB domain-containing protein 38"/>
    <property type="match status" value="1"/>
</dbReference>
<sequence>METASENPPRKRRGRKPRNYTEKELKERHKRQKLSQTLYRQRMIGISSAYEAWKALKEKGCWSHGELALHLLDVHTKFCTQPNCASSKTRRDHTLSSKVTEGGATSHPHKRSEKSSNENVPVSDPKAKILASFRPIRRKEELKASGVTSNVKGTENYTSLPKPVSNGNDSLKSESNAAAASVDATPQEDGNETLKEEEEQRNGEIDEGDEDGEGTQGEVARNERSDVDDILTFQENLGQDETEKKDESEGCENDPEWGAELGINIIFNENEDGDEDGYSSEEGGGPREKKQKQDQEVSDLPFQRFDLAEVAKAEGVSYTGINKNRIRKLYWTELERVYRCKLCLFEESDAYSTCRHLLQEHPEVVGDLEEYLKGRPASDSQTGSTLYDMVMEVPPLEDSFAENKESESSDGIGEKMGSDDIPEKASKSTDSGGRGTKDNPLDTSESIELLLRWVKFKVSCKFCQKVIKSRFFSHKGEKTLHRCGISKRIPALCDICGKVFAFTFFKTHWTEVHCAPEQTICPHCGKMMKVLSLTSHIIRCHTNKEDQYRCGICRKGFRTKKSRNTHEVIHQKEKPFKCTYCQRGFTQSTNMKYHMRQHTGEKPYQCNICSESFAHNVSLKNHLKSRHGIDPWKMDSAWD</sequence>
<dbReference type="AlphaFoldDB" id="A0A9Q1BI28"/>
<keyword evidence="6" id="KW-0805">Transcription regulation</keyword>
<comment type="subcellular location">
    <subcellularLocation>
        <location evidence="1">Nucleus</location>
    </subcellularLocation>
</comment>
<feature type="compositionally biased region" description="Basic and acidic residues" evidence="11">
    <location>
        <begin position="192"/>
        <end position="204"/>
    </location>
</feature>
<keyword evidence="3" id="KW-0677">Repeat</keyword>
<evidence type="ECO:0000256" key="2">
    <source>
        <dbReference type="ARBA" id="ARBA00022723"/>
    </source>
</evidence>
<feature type="region of interest" description="Disordered" evidence="11">
    <location>
        <begin position="269"/>
        <end position="297"/>
    </location>
</feature>
<dbReference type="OrthoDB" id="3437960at2759"/>
<dbReference type="InterPro" id="IPR036236">
    <property type="entry name" value="Znf_C2H2_sf"/>
</dbReference>
<dbReference type="GO" id="GO:0008270">
    <property type="term" value="F:zinc ion binding"/>
    <property type="evidence" value="ECO:0007669"/>
    <property type="project" value="UniProtKB-KW"/>
</dbReference>
<dbReference type="EMBL" id="JAIZAY010000017">
    <property type="protein sequence ID" value="KAJ8025817.1"/>
    <property type="molecule type" value="Genomic_DNA"/>
</dbReference>
<dbReference type="GO" id="GO:0003677">
    <property type="term" value="F:DNA binding"/>
    <property type="evidence" value="ECO:0007669"/>
    <property type="project" value="UniProtKB-KW"/>
</dbReference>
<organism evidence="13 14">
    <name type="scientific">Holothuria leucospilota</name>
    <name type="common">Black long sea cucumber</name>
    <name type="synonym">Mertensiothuria leucospilota</name>
    <dbReference type="NCBI Taxonomy" id="206669"/>
    <lineage>
        <taxon>Eukaryota</taxon>
        <taxon>Metazoa</taxon>
        <taxon>Echinodermata</taxon>
        <taxon>Eleutherozoa</taxon>
        <taxon>Echinozoa</taxon>
        <taxon>Holothuroidea</taxon>
        <taxon>Aspidochirotacea</taxon>
        <taxon>Aspidochirotida</taxon>
        <taxon>Holothuriidae</taxon>
        <taxon>Holothuria</taxon>
    </lineage>
</organism>
<keyword evidence="8" id="KW-0804">Transcription</keyword>
<evidence type="ECO:0000256" key="5">
    <source>
        <dbReference type="ARBA" id="ARBA00022833"/>
    </source>
</evidence>
<evidence type="ECO:0000313" key="14">
    <source>
        <dbReference type="Proteomes" id="UP001152320"/>
    </source>
</evidence>
<keyword evidence="2" id="KW-0479">Metal-binding</keyword>
<evidence type="ECO:0000256" key="11">
    <source>
        <dbReference type="SAM" id="MobiDB-lite"/>
    </source>
</evidence>
<dbReference type="FunFam" id="3.30.160.60:FF:000325">
    <property type="entry name" value="ZFP90 zinc finger protein"/>
    <property type="match status" value="1"/>
</dbReference>
<dbReference type="PROSITE" id="PS00028">
    <property type="entry name" value="ZINC_FINGER_C2H2_1"/>
    <property type="match status" value="3"/>
</dbReference>
<feature type="region of interest" description="Disordered" evidence="11">
    <location>
        <begin position="1"/>
        <end position="33"/>
    </location>
</feature>
<evidence type="ECO:0000313" key="13">
    <source>
        <dbReference type="EMBL" id="KAJ8025817.1"/>
    </source>
</evidence>
<dbReference type="PROSITE" id="PS50157">
    <property type="entry name" value="ZINC_FINGER_C2H2_2"/>
    <property type="match status" value="3"/>
</dbReference>
<keyword evidence="14" id="KW-1185">Reference proteome</keyword>
<gene>
    <name evidence="13" type="ORF">HOLleu_33476</name>
</gene>
<feature type="domain" description="C2H2-type" evidence="12">
    <location>
        <begin position="576"/>
        <end position="603"/>
    </location>
</feature>
<keyword evidence="7" id="KW-0238">DNA-binding</keyword>
<feature type="region of interest" description="Disordered" evidence="11">
    <location>
        <begin position="82"/>
        <end position="257"/>
    </location>
</feature>
<protein>
    <recommendedName>
        <fullName evidence="12">C2H2-type domain-containing protein</fullName>
    </recommendedName>
</protein>
<dbReference type="SUPFAM" id="SSF57667">
    <property type="entry name" value="beta-beta-alpha zinc fingers"/>
    <property type="match status" value="2"/>
</dbReference>
<dbReference type="PANTHER" id="PTHR24394:SF29">
    <property type="entry name" value="MYONEURIN"/>
    <property type="match status" value="1"/>
</dbReference>
<keyword evidence="5" id="KW-0862">Zinc</keyword>
<comment type="caution">
    <text evidence="13">The sequence shown here is derived from an EMBL/GenBank/DDBJ whole genome shotgun (WGS) entry which is preliminary data.</text>
</comment>
<dbReference type="PANTHER" id="PTHR24394">
    <property type="entry name" value="ZINC FINGER PROTEIN"/>
    <property type="match status" value="1"/>
</dbReference>
<evidence type="ECO:0000256" key="8">
    <source>
        <dbReference type="ARBA" id="ARBA00023163"/>
    </source>
</evidence>
<reference evidence="13" key="1">
    <citation type="submission" date="2021-10" db="EMBL/GenBank/DDBJ databases">
        <title>Tropical sea cucumber genome reveals ecological adaptation and Cuvierian tubules defense mechanism.</title>
        <authorList>
            <person name="Chen T."/>
        </authorList>
    </citation>
    <scope>NUCLEOTIDE SEQUENCE</scope>
    <source>
        <strain evidence="13">Nanhai2018</strain>
        <tissue evidence="13">Muscle</tissue>
    </source>
</reference>
<feature type="domain" description="C2H2-type" evidence="12">
    <location>
        <begin position="604"/>
        <end position="631"/>
    </location>
</feature>
<dbReference type="Pfam" id="PF00096">
    <property type="entry name" value="zf-C2H2"/>
    <property type="match status" value="2"/>
</dbReference>
<feature type="domain" description="C2H2-type" evidence="12">
    <location>
        <begin position="548"/>
        <end position="575"/>
    </location>
</feature>
<feature type="compositionally biased region" description="Basic and acidic residues" evidence="11">
    <location>
        <begin position="284"/>
        <end position="295"/>
    </location>
</feature>
<keyword evidence="4 10" id="KW-0863">Zinc-finger</keyword>
<feature type="compositionally biased region" description="Basic and acidic residues" evidence="11">
    <location>
        <begin position="401"/>
        <end position="427"/>
    </location>
</feature>
<proteinExistence type="predicted"/>
<dbReference type="Proteomes" id="UP001152320">
    <property type="component" value="Chromosome 17"/>
</dbReference>